<dbReference type="Proteomes" id="UP000217895">
    <property type="component" value="Chromosome"/>
</dbReference>
<dbReference type="EMBL" id="AP018203">
    <property type="protein sequence ID" value="BAY56227.1"/>
    <property type="molecule type" value="Genomic_DNA"/>
</dbReference>
<dbReference type="Gene3D" id="2.40.160.50">
    <property type="entry name" value="membrane protein fhac: a member of the omp85/tpsb transporter family"/>
    <property type="match status" value="1"/>
</dbReference>
<feature type="domain" description="POTRA" evidence="11">
    <location>
        <begin position="80"/>
        <end position="155"/>
    </location>
</feature>
<dbReference type="PANTHER" id="PTHR34597">
    <property type="entry name" value="SLR1661 PROTEIN"/>
    <property type="match status" value="1"/>
</dbReference>
<evidence type="ECO:0000256" key="7">
    <source>
        <dbReference type="ARBA" id="ARBA00023136"/>
    </source>
</evidence>
<feature type="compositionally biased region" description="Pro residues" evidence="9">
    <location>
        <begin position="30"/>
        <end position="73"/>
    </location>
</feature>
<dbReference type="GO" id="GO:0008320">
    <property type="term" value="F:protein transmembrane transporter activity"/>
    <property type="evidence" value="ECO:0007669"/>
    <property type="project" value="TreeGrafter"/>
</dbReference>
<evidence type="ECO:0000313" key="13">
    <source>
        <dbReference type="Proteomes" id="UP000217895"/>
    </source>
</evidence>
<sequence>MASHSRFQILLLSLLPLVHPSPALAQRVLPIPPPQDLPRPQPPQPSPPEPTPTPLPPPDQLLPGLTPPTPEPPENVSDTIQIKQIEIVGSTVFRPQDFAEITRKYVDRRISFAELLQIRTEITELYIKQGYVTSAAVLPPQVLTGGTVKIQIIEGAIASIDVIGTRRLNPAYIRSRIGLVAQKPLNVNRLLEGLRLLQLDPLIASISADLQAGTRSGTSVLQITIAESKTLTISPLLDNSRSPSVGSFRRQLEVSQANLLGLGDALRASYTNTNGSNGVDLSYIVPLNPRNGTLRLAYGSTRSRVIEEPFDILEIEARSRYYELTLRQPIVQRPTNELAIGLTFSRQESQTELGIDNIGPFPLSPGADEQGRTRVSALRFFQEYVQRSDRQVLAARSQFSLGLNFLNSTINEQAPDSRFFAWRGQAQWTRLLARDSLFLVRGDMQLADRTLVPLEQIGVGGQETVRGYRQDALLTDNGFLFSTELRLPIFRPRNGLVQLTPFVDLGTGWNRSGDNPEKNTLVGAGLGLLWRQGENFSARIDFGFPLVSIENEKRTLQENGIYFSIRYSPSF</sequence>
<feature type="chain" id="PRO_5011109483" evidence="10">
    <location>
        <begin position="26"/>
        <end position="571"/>
    </location>
</feature>
<protein>
    <submittedName>
        <fullName evidence="12">Surface antigen variable number</fullName>
    </submittedName>
</protein>
<evidence type="ECO:0000256" key="1">
    <source>
        <dbReference type="ARBA" id="ARBA00004442"/>
    </source>
</evidence>
<evidence type="ECO:0000256" key="9">
    <source>
        <dbReference type="SAM" id="MobiDB-lite"/>
    </source>
</evidence>
<evidence type="ECO:0000256" key="2">
    <source>
        <dbReference type="ARBA" id="ARBA00009055"/>
    </source>
</evidence>
<dbReference type="Pfam" id="PF03865">
    <property type="entry name" value="ShlB"/>
    <property type="match status" value="1"/>
</dbReference>
<comment type="subcellular location">
    <subcellularLocation>
        <location evidence="1">Cell outer membrane</location>
    </subcellularLocation>
</comment>
<reference evidence="12 13" key="1">
    <citation type="submission" date="2017-06" db="EMBL/GenBank/DDBJ databases">
        <title>Genome sequencing of cyanobaciteial culture collection at National Institute for Environmental Studies (NIES).</title>
        <authorList>
            <person name="Hirose Y."/>
            <person name="Shimura Y."/>
            <person name="Fujisawa T."/>
            <person name="Nakamura Y."/>
            <person name="Kawachi M."/>
        </authorList>
    </citation>
    <scope>NUCLEOTIDE SEQUENCE [LARGE SCALE GENOMIC DNA]</scope>
    <source>
        <strain evidence="12 13">NIES-2135</strain>
    </source>
</reference>
<dbReference type="InterPro" id="IPR051544">
    <property type="entry name" value="TPS_OM_transporter"/>
</dbReference>
<keyword evidence="10" id="KW-0732">Signal</keyword>
<keyword evidence="13" id="KW-1185">Reference proteome</keyword>
<dbReference type="InterPro" id="IPR005565">
    <property type="entry name" value="Hemolysn_activator_HlyB_C"/>
</dbReference>
<dbReference type="InterPro" id="IPR034746">
    <property type="entry name" value="POTRA"/>
</dbReference>
<dbReference type="Pfam" id="PF08479">
    <property type="entry name" value="POTRA_2"/>
    <property type="match status" value="1"/>
</dbReference>
<evidence type="ECO:0000259" key="11">
    <source>
        <dbReference type="PROSITE" id="PS51779"/>
    </source>
</evidence>
<dbReference type="GO" id="GO:0046819">
    <property type="term" value="P:protein secretion by the type V secretion system"/>
    <property type="evidence" value="ECO:0007669"/>
    <property type="project" value="TreeGrafter"/>
</dbReference>
<feature type="signal peptide" evidence="10">
    <location>
        <begin position="1"/>
        <end position="25"/>
    </location>
</feature>
<proteinExistence type="inferred from homology"/>
<keyword evidence="8" id="KW-0998">Cell outer membrane</keyword>
<keyword evidence="6" id="KW-0653">Protein transport</keyword>
<gene>
    <name evidence="12" type="ORF">NIES2135_30570</name>
</gene>
<dbReference type="GO" id="GO:0009279">
    <property type="term" value="C:cell outer membrane"/>
    <property type="evidence" value="ECO:0007669"/>
    <property type="project" value="UniProtKB-SubCell"/>
</dbReference>
<name>A0A1Z4JI60_LEPBY</name>
<dbReference type="GO" id="GO:0098046">
    <property type="term" value="C:type V protein secretion system complex"/>
    <property type="evidence" value="ECO:0007669"/>
    <property type="project" value="TreeGrafter"/>
</dbReference>
<organism evidence="12 13">
    <name type="scientific">Leptolyngbya boryana NIES-2135</name>
    <dbReference type="NCBI Taxonomy" id="1973484"/>
    <lineage>
        <taxon>Bacteria</taxon>
        <taxon>Bacillati</taxon>
        <taxon>Cyanobacteriota</taxon>
        <taxon>Cyanophyceae</taxon>
        <taxon>Leptolyngbyales</taxon>
        <taxon>Leptolyngbyaceae</taxon>
        <taxon>Leptolyngbya group</taxon>
        <taxon>Leptolyngbya</taxon>
    </lineage>
</organism>
<keyword evidence="4" id="KW-1134">Transmembrane beta strand</keyword>
<dbReference type="Gene3D" id="3.10.20.310">
    <property type="entry name" value="membrane protein fhac"/>
    <property type="match status" value="1"/>
</dbReference>
<evidence type="ECO:0000256" key="8">
    <source>
        <dbReference type="ARBA" id="ARBA00023237"/>
    </source>
</evidence>
<accession>A0A1Z4JI60</accession>
<feature type="region of interest" description="Disordered" evidence="9">
    <location>
        <begin position="27"/>
        <end position="76"/>
    </location>
</feature>
<comment type="similarity">
    <text evidence="2">Belongs to the TPS (TC 1.B.20) family.</text>
</comment>
<evidence type="ECO:0000256" key="4">
    <source>
        <dbReference type="ARBA" id="ARBA00022452"/>
    </source>
</evidence>
<dbReference type="PANTHER" id="PTHR34597:SF1">
    <property type="entry name" value="HEME_HEMOPEXIN TRANSPORTER PROTEIN HUXB"/>
    <property type="match status" value="1"/>
</dbReference>
<keyword evidence="7" id="KW-0472">Membrane</keyword>
<dbReference type="AlphaFoldDB" id="A0A1Z4JI60"/>
<evidence type="ECO:0000256" key="3">
    <source>
        <dbReference type="ARBA" id="ARBA00022448"/>
    </source>
</evidence>
<keyword evidence="3" id="KW-0813">Transport</keyword>
<evidence type="ECO:0000256" key="6">
    <source>
        <dbReference type="ARBA" id="ARBA00022927"/>
    </source>
</evidence>
<dbReference type="PROSITE" id="PS51779">
    <property type="entry name" value="POTRA"/>
    <property type="match status" value="1"/>
</dbReference>
<evidence type="ECO:0000256" key="5">
    <source>
        <dbReference type="ARBA" id="ARBA00022692"/>
    </source>
</evidence>
<dbReference type="InterPro" id="IPR013686">
    <property type="entry name" value="Polypept-transport_assoc_ShlB"/>
</dbReference>
<keyword evidence="5" id="KW-0812">Transmembrane</keyword>
<evidence type="ECO:0000313" key="12">
    <source>
        <dbReference type="EMBL" id="BAY56227.1"/>
    </source>
</evidence>
<evidence type="ECO:0000256" key="10">
    <source>
        <dbReference type="SAM" id="SignalP"/>
    </source>
</evidence>